<comment type="caution">
    <text evidence="8">The sequence shown here is derived from an EMBL/GenBank/DDBJ whole genome shotgun (WGS) entry which is preliminary data.</text>
</comment>
<proteinExistence type="inferred from homology"/>
<gene>
    <name evidence="8" type="ORF">FE697_010170</name>
</gene>
<dbReference type="EMBL" id="VDFQ02000002">
    <property type="protein sequence ID" value="KAA1423909.1"/>
    <property type="molecule type" value="Genomic_DNA"/>
</dbReference>
<dbReference type="InterPro" id="IPR013324">
    <property type="entry name" value="RNA_pol_sigma_r3/r4-like"/>
</dbReference>
<evidence type="ECO:0000259" key="6">
    <source>
        <dbReference type="Pfam" id="PF08281"/>
    </source>
</evidence>
<dbReference type="InterPro" id="IPR046531">
    <property type="entry name" value="DUF6596"/>
</dbReference>
<dbReference type="Proteomes" id="UP000307768">
    <property type="component" value="Unassembled WGS sequence"/>
</dbReference>
<feature type="domain" description="RNA polymerase sigma factor 70 region 4 type 2" evidence="6">
    <location>
        <begin position="116"/>
        <end position="159"/>
    </location>
</feature>
<evidence type="ECO:0000256" key="4">
    <source>
        <dbReference type="ARBA" id="ARBA00023163"/>
    </source>
</evidence>
<reference evidence="8 9" key="1">
    <citation type="submission" date="2019-09" db="EMBL/GenBank/DDBJ databases">
        <title>Mumia zhuanghuii sp. nov. isolated from the intestinal contents of plateau pika (Ochotona curzoniae) in the Qinghai-Tibet plateau of China.</title>
        <authorList>
            <person name="Tian Z."/>
        </authorList>
    </citation>
    <scope>NUCLEOTIDE SEQUENCE [LARGE SCALE GENOMIC DNA]</scope>
    <source>
        <strain evidence="9">350</strain>
    </source>
</reference>
<dbReference type="SUPFAM" id="SSF48452">
    <property type="entry name" value="TPR-like"/>
    <property type="match status" value="1"/>
</dbReference>
<dbReference type="GO" id="GO:0016987">
    <property type="term" value="F:sigma factor activity"/>
    <property type="evidence" value="ECO:0007669"/>
    <property type="project" value="UniProtKB-KW"/>
</dbReference>
<evidence type="ECO:0000313" key="9">
    <source>
        <dbReference type="Proteomes" id="UP000307768"/>
    </source>
</evidence>
<feature type="domain" description="DUF6596" evidence="7">
    <location>
        <begin position="175"/>
        <end position="273"/>
    </location>
</feature>
<name>A0A5Q6S105_9ACTN</name>
<dbReference type="GO" id="GO:0003677">
    <property type="term" value="F:DNA binding"/>
    <property type="evidence" value="ECO:0007669"/>
    <property type="project" value="InterPro"/>
</dbReference>
<keyword evidence="4" id="KW-0804">Transcription</keyword>
<keyword evidence="3" id="KW-0731">Sigma factor</keyword>
<dbReference type="InterPro" id="IPR014284">
    <property type="entry name" value="RNA_pol_sigma-70_dom"/>
</dbReference>
<dbReference type="Gene3D" id="1.25.40.10">
    <property type="entry name" value="Tetratricopeptide repeat domain"/>
    <property type="match status" value="1"/>
</dbReference>
<evidence type="ECO:0000313" key="8">
    <source>
        <dbReference type="EMBL" id="KAA1423909.1"/>
    </source>
</evidence>
<dbReference type="SUPFAM" id="SSF88946">
    <property type="entry name" value="Sigma2 domain of RNA polymerase sigma factors"/>
    <property type="match status" value="1"/>
</dbReference>
<dbReference type="RefSeq" id="WP_149769428.1">
    <property type="nucleotide sequence ID" value="NZ_VDFQ02000002.1"/>
</dbReference>
<evidence type="ECO:0000256" key="3">
    <source>
        <dbReference type="ARBA" id="ARBA00023082"/>
    </source>
</evidence>
<feature type="domain" description="RNA polymerase sigma-70 region 2" evidence="5">
    <location>
        <begin position="19"/>
        <end position="80"/>
    </location>
</feature>
<dbReference type="Pfam" id="PF08281">
    <property type="entry name" value="Sigma70_r4_2"/>
    <property type="match status" value="1"/>
</dbReference>
<dbReference type="Pfam" id="PF20239">
    <property type="entry name" value="DUF6596"/>
    <property type="match status" value="1"/>
</dbReference>
<organism evidence="8 9">
    <name type="scientific">Mumia zhuanghuii</name>
    <dbReference type="NCBI Taxonomy" id="2585211"/>
    <lineage>
        <taxon>Bacteria</taxon>
        <taxon>Bacillati</taxon>
        <taxon>Actinomycetota</taxon>
        <taxon>Actinomycetes</taxon>
        <taxon>Propionibacteriales</taxon>
        <taxon>Nocardioidaceae</taxon>
        <taxon>Mumia</taxon>
    </lineage>
</organism>
<dbReference type="InterPro" id="IPR036388">
    <property type="entry name" value="WH-like_DNA-bd_sf"/>
</dbReference>
<dbReference type="Pfam" id="PF04542">
    <property type="entry name" value="Sigma70_r2"/>
    <property type="match status" value="1"/>
</dbReference>
<dbReference type="InterPro" id="IPR013249">
    <property type="entry name" value="RNA_pol_sigma70_r4_t2"/>
</dbReference>
<comment type="similarity">
    <text evidence="1">Belongs to the sigma-70 factor family. ECF subfamily.</text>
</comment>
<dbReference type="PANTHER" id="PTHR47756:SF2">
    <property type="entry name" value="BLL6612 PROTEIN"/>
    <property type="match status" value="1"/>
</dbReference>
<dbReference type="InterPro" id="IPR013325">
    <property type="entry name" value="RNA_pol_sigma_r2"/>
</dbReference>
<keyword evidence="2" id="KW-0805">Transcription regulation</keyword>
<dbReference type="OrthoDB" id="9780299at2"/>
<dbReference type="Gene3D" id="1.10.10.10">
    <property type="entry name" value="Winged helix-like DNA-binding domain superfamily/Winged helix DNA-binding domain"/>
    <property type="match status" value="1"/>
</dbReference>
<dbReference type="SUPFAM" id="SSF88659">
    <property type="entry name" value="Sigma3 and sigma4 domains of RNA polymerase sigma factors"/>
    <property type="match status" value="1"/>
</dbReference>
<dbReference type="PANTHER" id="PTHR47756">
    <property type="entry name" value="BLL6612 PROTEIN-RELATED"/>
    <property type="match status" value="1"/>
</dbReference>
<evidence type="ECO:0000259" key="5">
    <source>
        <dbReference type="Pfam" id="PF04542"/>
    </source>
</evidence>
<dbReference type="GO" id="GO:0006352">
    <property type="term" value="P:DNA-templated transcription initiation"/>
    <property type="evidence" value="ECO:0007669"/>
    <property type="project" value="InterPro"/>
</dbReference>
<dbReference type="NCBIfam" id="TIGR02937">
    <property type="entry name" value="sigma70-ECF"/>
    <property type="match status" value="1"/>
</dbReference>
<evidence type="ECO:0000256" key="2">
    <source>
        <dbReference type="ARBA" id="ARBA00023015"/>
    </source>
</evidence>
<evidence type="ECO:0000256" key="1">
    <source>
        <dbReference type="ARBA" id="ARBA00010641"/>
    </source>
</evidence>
<evidence type="ECO:0000259" key="7">
    <source>
        <dbReference type="Pfam" id="PF20239"/>
    </source>
</evidence>
<sequence>MSRPSSAGEGLWRELAPQTLARLLRTYGSSQFDLCEDAVQEALIDAYVRWPADPPDDPQAWLATTARRRYVDRVRSDQRRRDREGRVALLEEPLGREGAQSDDTLLLLQLCCDPALSRSAQVALTLRAVAGLTTEQIANAYQLPVATIAQRITRAKRRLATLDSDLSRPGDAAERLAPVLDVLYVMFTEAHHTTTGAPAQNTDLAREAIHLARLLRQAAPDSTEVAGLLALMLLTEARHPARVGQQGELIPLDEQDRTRWDRRLVDEGLALLDVVAPGADAGPYLLQACIAGVHAHAADTETTDWLEIHALYTVLEHTTDGRNPMIALNRIVAYGMLRGPEEALSQLDDLAASHPRLARVDAVRAHLLERAGRVDEAAASYRLAIAATVNVAEQGHLRDRLRRLTAPDQPPRT</sequence>
<dbReference type="Gene3D" id="1.10.1740.10">
    <property type="match status" value="1"/>
</dbReference>
<dbReference type="InterPro" id="IPR007627">
    <property type="entry name" value="RNA_pol_sigma70_r2"/>
</dbReference>
<dbReference type="AlphaFoldDB" id="A0A5Q6S105"/>
<dbReference type="InterPro" id="IPR011990">
    <property type="entry name" value="TPR-like_helical_dom_sf"/>
</dbReference>
<accession>A0A5Q6S105</accession>
<protein>
    <submittedName>
        <fullName evidence="8">Sigma-70 family RNA polymerase sigma factor</fullName>
    </submittedName>
</protein>